<feature type="chain" id="PRO_5046020779" evidence="1">
    <location>
        <begin position="25"/>
        <end position="664"/>
    </location>
</feature>
<sequence length="664" mass="72816">MTQFKNLAAFTLFAVSLLASVVSAAGSNLFEFKSANVPPGSMAIEYYGALSGIYQGKDNLFFKGADTVHVYFVGELRDSKMVNGAAEIKDEERHVSYTGNIVNGVMQDDHAEATRVKSKKSMEFFSGSFNGYEFDSCFYANSGTSERYIGKMSNGKFNDVSASYVGPLYRIYNGDFSSYAIQSDFFDFSPVNFSRKDMATFQGAMRDGRIADFGSLSVVHKGDTLHYTGDFENAQVNGVGTVKVGDLYSYVGHFAKGLIAGLGEITSDHFSRLFTESEHVPAGTISIKGIWAGISGLGTYFRVTDEDGANVKLKMNDGTIEELSSLQRFRNWVSETGVSEWIVSHRSEIDKVITGAAFVDAGVCASLLIFPASAPVTGPICGGGFFTIVGTEAVLQLILTFDAINEQCYTEDCVEDLWKNFGKEQLFNAGLILLPPVIARAGKAVAPTLKSYLATVKEFGYTRAIAMSKNAQAVKELEMLPEISLPRVREIDVLNDRLAFKQAVVDYTGKSFRDGFVEFFVRLKKSGQENLIKDIWKSHKDFIKNSGIRAGGEHEWLEADRFVDYLLNPKWGSDGAYLAYILPRMTQRTTGVKFANGGAHTIVDETGRKIPGPNSGSFHKTLGETIGSCNTASCVFGKMKSFASRELTSSSYKEYLAMERAVLE</sequence>
<dbReference type="Proteomes" id="UP000001497">
    <property type="component" value="Chromosome"/>
</dbReference>
<name>A0ABN3YY32_FIBSS</name>
<feature type="signal peptide" evidence="1">
    <location>
        <begin position="1"/>
        <end position="24"/>
    </location>
</feature>
<dbReference type="RefSeq" id="WP_015732047.1">
    <property type="nucleotide sequence ID" value="NC_013410.1"/>
</dbReference>
<evidence type="ECO:0000313" key="2">
    <source>
        <dbReference type="EMBL" id="ACX75146.1"/>
    </source>
</evidence>
<dbReference type="EMBL" id="CP001792">
    <property type="protein sequence ID" value="ACX75146.1"/>
    <property type="molecule type" value="Genomic_DNA"/>
</dbReference>
<reference evidence="2" key="1">
    <citation type="submission" date="2009-10" db="EMBL/GenBank/DDBJ databases">
        <title>Complete sequence of Fibrobacter succinogenes subsp. succinogenes S85.</title>
        <authorList>
            <consortium name="US DOE Joint Genome Institute"/>
            <person name="Lucas S."/>
            <person name="Copeland A."/>
            <person name="Lapidus A."/>
            <person name="Glavina del Rio T."/>
            <person name="Tice H."/>
            <person name="Bruce D."/>
            <person name="Goodwin L."/>
            <person name="Pitluck S."/>
            <person name="Chertkov O."/>
            <person name="Detter J.C."/>
            <person name="Han C."/>
            <person name="Tapia R."/>
            <person name="Larimer F."/>
            <person name="Land M."/>
            <person name="Hauser L."/>
            <person name="Kyrpides N."/>
            <person name="Mikhailova N."/>
            <person name="Weimer P.J."/>
            <person name="Stevenson D.M."/>
            <person name="Boyum J."/>
            <person name="Brumm P.I."/>
            <person name="Mead D."/>
        </authorList>
    </citation>
    <scope>NUCLEOTIDE SEQUENCE [LARGE SCALE GENOMIC DNA]</scope>
    <source>
        <strain evidence="2">S85</strain>
    </source>
</reference>
<gene>
    <name evidence="2" type="ordered locus">Fisuc_1549</name>
</gene>
<proteinExistence type="predicted"/>
<evidence type="ECO:0000256" key="1">
    <source>
        <dbReference type="SAM" id="SignalP"/>
    </source>
</evidence>
<accession>A0ABN3YY32</accession>
<organism evidence="2 3">
    <name type="scientific">Fibrobacter succinogenes (strain ATCC 19169 / S85)</name>
    <dbReference type="NCBI Taxonomy" id="59374"/>
    <lineage>
        <taxon>Bacteria</taxon>
        <taxon>Pseudomonadati</taxon>
        <taxon>Fibrobacterota</taxon>
        <taxon>Fibrobacteria</taxon>
        <taxon>Fibrobacterales</taxon>
        <taxon>Fibrobacteraceae</taxon>
        <taxon>Fibrobacter</taxon>
    </lineage>
</organism>
<keyword evidence="3" id="KW-1185">Reference proteome</keyword>
<evidence type="ECO:0000313" key="3">
    <source>
        <dbReference type="Proteomes" id="UP000001497"/>
    </source>
</evidence>
<protein>
    <submittedName>
        <fullName evidence="2">Uncharacterized protein</fullName>
    </submittedName>
</protein>
<keyword evidence="1" id="KW-0732">Signal</keyword>